<name>A0ABD0LTG8_9CAEN</name>
<feature type="compositionally biased region" description="Polar residues" evidence="1">
    <location>
        <begin position="39"/>
        <end position="50"/>
    </location>
</feature>
<reference evidence="2 3" key="1">
    <citation type="journal article" date="2023" name="Sci. Data">
        <title>Genome assembly of the Korean intertidal mud-creeper Batillaria attramentaria.</title>
        <authorList>
            <person name="Patra A.K."/>
            <person name="Ho P.T."/>
            <person name="Jun S."/>
            <person name="Lee S.J."/>
            <person name="Kim Y."/>
            <person name="Won Y.J."/>
        </authorList>
    </citation>
    <scope>NUCLEOTIDE SEQUENCE [LARGE SCALE GENOMIC DNA]</scope>
    <source>
        <strain evidence="2">Wonlab-2016</strain>
    </source>
</reference>
<feature type="compositionally biased region" description="Polar residues" evidence="1">
    <location>
        <begin position="1"/>
        <end position="16"/>
    </location>
</feature>
<dbReference type="Proteomes" id="UP001519460">
    <property type="component" value="Unassembled WGS sequence"/>
</dbReference>
<protein>
    <submittedName>
        <fullName evidence="2">Uncharacterized protein</fullName>
    </submittedName>
</protein>
<dbReference type="EMBL" id="JACVVK020000024">
    <property type="protein sequence ID" value="KAK7502772.1"/>
    <property type="molecule type" value="Genomic_DNA"/>
</dbReference>
<evidence type="ECO:0000313" key="3">
    <source>
        <dbReference type="Proteomes" id="UP001519460"/>
    </source>
</evidence>
<organism evidence="2 3">
    <name type="scientific">Batillaria attramentaria</name>
    <dbReference type="NCBI Taxonomy" id="370345"/>
    <lineage>
        <taxon>Eukaryota</taxon>
        <taxon>Metazoa</taxon>
        <taxon>Spiralia</taxon>
        <taxon>Lophotrochozoa</taxon>
        <taxon>Mollusca</taxon>
        <taxon>Gastropoda</taxon>
        <taxon>Caenogastropoda</taxon>
        <taxon>Sorbeoconcha</taxon>
        <taxon>Cerithioidea</taxon>
        <taxon>Batillariidae</taxon>
        <taxon>Batillaria</taxon>
    </lineage>
</organism>
<gene>
    <name evidence="2" type="ORF">BaRGS_00006022</name>
</gene>
<accession>A0ABD0LTG8</accession>
<sequence>MGSDSRTVSANGSSPSRYYFCPQHDQQQPTPQLKRCQRGIQSSGKQNLSEAITGRAKDYRQGPARTALLQPRRCIWPILVCQVYAKRSHVLYHLANTTLSPKGRTC</sequence>
<evidence type="ECO:0000313" key="2">
    <source>
        <dbReference type="EMBL" id="KAK7502772.1"/>
    </source>
</evidence>
<comment type="caution">
    <text evidence="2">The sequence shown here is derived from an EMBL/GenBank/DDBJ whole genome shotgun (WGS) entry which is preliminary data.</text>
</comment>
<evidence type="ECO:0000256" key="1">
    <source>
        <dbReference type="SAM" id="MobiDB-lite"/>
    </source>
</evidence>
<dbReference type="AlphaFoldDB" id="A0ABD0LTG8"/>
<proteinExistence type="predicted"/>
<feature type="region of interest" description="Disordered" evidence="1">
    <location>
        <begin position="1"/>
        <end position="57"/>
    </location>
</feature>
<keyword evidence="3" id="KW-1185">Reference proteome</keyword>